<comment type="subcellular location">
    <subcellularLocation>
        <location evidence="2">Cytoplasm</location>
    </subcellularLocation>
</comment>
<evidence type="ECO:0000256" key="2">
    <source>
        <dbReference type="HAMAP-Rule" id="MF_00518"/>
    </source>
</evidence>
<accession>A0A3G9ITB7</accession>
<sequence>MERDLEEMRVVVQRSKEAAVTVNGELIGSIDQGLVLLVGITHEDTEADVRWMSDKIAGLRIFEDDSGKMNNSILDAGGAILSVSQFTLYGDCRKGRRPNFMAAARPEQAEVLYMQFNKALRTAGLQVATGQFGAMMEVSLINWGPVTLILDSKG</sequence>
<comment type="function">
    <text evidence="2">An aminoacyl-tRNA editing enzyme that deacylates mischarged D-aminoacyl-tRNAs. Also deacylates mischarged glycyl-tRNA(Ala), protecting cells against glycine mischarging by AlaRS. Acts via tRNA-based rather than protein-based catalysis; rejects L-amino acids rather than detecting D-amino acids in the active site. By recycling D-aminoacyl-tRNA to D-amino acids and free tRNA molecules, this enzyme counteracts the toxicity associated with the formation of D-aminoacyl-tRNA entities in vivo and helps enforce protein L-homochirality.</text>
</comment>
<gene>
    <name evidence="2 3" type="primary">dtd</name>
    <name evidence="3" type="ORF">Back11_06400</name>
</gene>
<keyword evidence="2" id="KW-0963">Cytoplasm</keyword>
<comment type="similarity">
    <text evidence="1 2">Belongs to the DTD family.</text>
</comment>
<keyword evidence="2" id="KW-0694">RNA-binding</keyword>
<dbReference type="SUPFAM" id="SSF69500">
    <property type="entry name" value="DTD-like"/>
    <property type="match status" value="1"/>
</dbReference>
<dbReference type="Proteomes" id="UP000275368">
    <property type="component" value="Chromosome"/>
</dbReference>
<comment type="subunit">
    <text evidence="2">Homodimer.</text>
</comment>
<name>A0A3G9ITB7_9BACL</name>
<keyword evidence="4" id="KW-1185">Reference proteome</keyword>
<dbReference type="GO" id="GO:0106026">
    <property type="term" value="F:Gly-tRNA(Ala) deacylase activity"/>
    <property type="evidence" value="ECO:0007669"/>
    <property type="project" value="UniProtKB-UniRule"/>
</dbReference>
<dbReference type="CDD" id="cd00563">
    <property type="entry name" value="Dtyr_deacylase"/>
    <property type="match status" value="1"/>
</dbReference>
<keyword evidence="2" id="KW-0820">tRNA-binding</keyword>
<dbReference type="GO" id="GO:0019478">
    <property type="term" value="P:D-amino acid catabolic process"/>
    <property type="evidence" value="ECO:0007669"/>
    <property type="project" value="UniProtKB-UniRule"/>
</dbReference>
<dbReference type="HAMAP" id="MF_00518">
    <property type="entry name" value="Deacylase_Dtd"/>
    <property type="match status" value="1"/>
</dbReference>
<dbReference type="GO" id="GO:0005737">
    <property type="term" value="C:cytoplasm"/>
    <property type="evidence" value="ECO:0007669"/>
    <property type="project" value="UniProtKB-SubCell"/>
</dbReference>
<feature type="short sequence motif" description="Gly-cisPro motif, important for rejection of L-amino acids" evidence="2">
    <location>
        <begin position="144"/>
        <end position="145"/>
    </location>
</feature>
<proteinExistence type="inferred from homology"/>
<dbReference type="InterPro" id="IPR003732">
    <property type="entry name" value="Daa-tRNA_deacyls_DTD"/>
</dbReference>
<comment type="catalytic activity">
    <reaction evidence="2">
        <text>a D-aminoacyl-tRNA + H2O = a tRNA + a D-alpha-amino acid + H(+)</text>
        <dbReference type="Rhea" id="RHEA:13953"/>
        <dbReference type="Rhea" id="RHEA-COMP:10123"/>
        <dbReference type="Rhea" id="RHEA-COMP:10124"/>
        <dbReference type="ChEBI" id="CHEBI:15377"/>
        <dbReference type="ChEBI" id="CHEBI:15378"/>
        <dbReference type="ChEBI" id="CHEBI:59871"/>
        <dbReference type="ChEBI" id="CHEBI:78442"/>
        <dbReference type="ChEBI" id="CHEBI:79333"/>
        <dbReference type="EC" id="3.1.1.96"/>
    </reaction>
</comment>
<keyword evidence="2" id="KW-0378">Hydrolase</keyword>
<dbReference type="GO" id="GO:0043908">
    <property type="term" value="F:Ser(Gly)-tRNA(Ala) hydrolase activity"/>
    <property type="evidence" value="ECO:0007669"/>
    <property type="project" value="UniProtKB-UniRule"/>
</dbReference>
<dbReference type="InterPro" id="IPR023509">
    <property type="entry name" value="DTD-like_sf"/>
</dbReference>
<dbReference type="PANTHER" id="PTHR10472">
    <property type="entry name" value="D-TYROSYL-TRNA TYR DEACYLASE"/>
    <property type="match status" value="1"/>
</dbReference>
<dbReference type="Gene3D" id="3.50.80.10">
    <property type="entry name" value="D-tyrosyl-tRNA(Tyr) deacylase"/>
    <property type="match status" value="1"/>
</dbReference>
<dbReference type="EMBL" id="AP019308">
    <property type="protein sequence ID" value="BBH19295.1"/>
    <property type="molecule type" value="Genomic_DNA"/>
</dbReference>
<comment type="catalytic activity">
    <reaction evidence="2">
        <text>glycyl-tRNA(Ala) + H2O = tRNA(Ala) + glycine + H(+)</text>
        <dbReference type="Rhea" id="RHEA:53744"/>
        <dbReference type="Rhea" id="RHEA-COMP:9657"/>
        <dbReference type="Rhea" id="RHEA-COMP:13640"/>
        <dbReference type="ChEBI" id="CHEBI:15377"/>
        <dbReference type="ChEBI" id="CHEBI:15378"/>
        <dbReference type="ChEBI" id="CHEBI:57305"/>
        <dbReference type="ChEBI" id="CHEBI:78442"/>
        <dbReference type="ChEBI" id="CHEBI:78522"/>
    </reaction>
</comment>
<dbReference type="NCBIfam" id="TIGR00256">
    <property type="entry name" value="D-aminoacyl-tRNA deacylase"/>
    <property type="match status" value="1"/>
</dbReference>
<comment type="domain">
    <text evidence="2">A Gly-cisPro motif from one monomer fits into the active site of the other monomer to allow specific chiral rejection of L-amino acids.</text>
</comment>
<protein>
    <recommendedName>
        <fullName evidence="2">D-aminoacyl-tRNA deacylase</fullName>
        <shortName evidence="2">DTD</shortName>
        <ecNumber evidence="2">3.1.1.96</ecNumber>
    </recommendedName>
    <alternativeName>
        <fullName evidence="2">Gly-tRNA(Ala) deacylase</fullName>
        <ecNumber evidence="2">3.1.1.-</ecNumber>
    </alternativeName>
</protein>
<dbReference type="KEGG" id="pbk:Back11_06400"/>
<evidence type="ECO:0000313" key="3">
    <source>
        <dbReference type="EMBL" id="BBH19295.1"/>
    </source>
</evidence>
<dbReference type="FunFam" id="3.50.80.10:FF:000001">
    <property type="entry name" value="D-aminoacyl-tRNA deacylase"/>
    <property type="match status" value="1"/>
</dbReference>
<organism evidence="3 4">
    <name type="scientific">Paenibacillus baekrokdamisoli</name>
    <dbReference type="NCBI Taxonomy" id="1712516"/>
    <lineage>
        <taxon>Bacteria</taxon>
        <taxon>Bacillati</taxon>
        <taxon>Bacillota</taxon>
        <taxon>Bacilli</taxon>
        <taxon>Bacillales</taxon>
        <taxon>Paenibacillaceae</taxon>
        <taxon>Paenibacillus</taxon>
    </lineage>
</organism>
<evidence type="ECO:0000313" key="4">
    <source>
        <dbReference type="Proteomes" id="UP000275368"/>
    </source>
</evidence>
<dbReference type="GO" id="GO:0000049">
    <property type="term" value="F:tRNA binding"/>
    <property type="evidence" value="ECO:0007669"/>
    <property type="project" value="UniProtKB-UniRule"/>
</dbReference>
<dbReference type="EC" id="3.1.1.96" evidence="2"/>
<reference evidence="3 4" key="1">
    <citation type="submission" date="2018-11" db="EMBL/GenBank/DDBJ databases">
        <title>Complete genome sequence of Paenibacillus baekrokdamisoli strain KCTC 33723.</title>
        <authorList>
            <person name="Kang S.W."/>
            <person name="Lee K.C."/>
            <person name="Kim K.K."/>
            <person name="Kim J.S."/>
            <person name="Kim D.S."/>
            <person name="Ko S.H."/>
            <person name="Yang S.H."/>
            <person name="Lee J.S."/>
        </authorList>
    </citation>
    <scope>NUCLEOTIDE SEQUENCE [LARGE SCALE GENOMIC DNA]</scope>
    <source>
        <strain evidence="3 4">KCTC 33723</strain>
    </source>
</reference>
<dbReference type="GO" id="GO:0051500">
    <property type="term" value="F:D-tyrosyl-tRNA(Tyr) deacylase activity"/>
    <property type="evidence" value="ECO:0007669"/>
    <property type="project" value="TreeGrafter"/>
</dbReference>
<dbReference type="Pfam" id="PF02580">
    <property type="entry name" value="Tyr_Deacylase"/>
    <property type="match status" value="1"/>
</dbReference>
<dbReference type="PANTHER" id="PTHR10472:SF5">
    <property type="entry name" value="D-AMINOACYL-TRNA DEACYLASE 1"/>
    <property type="match status" value="1"/>
</dbReference>
<dbReference type="AlphaFoldDB" id="A0A3G9ITB7"/>
<dbReference type="EC" id="3.1.1.-" evidence="2"/>
<evidence type="ECO:0000256" key="1">
    <source>
        <dbReference type="ARBA" id="ARBA00009673"/>
    </source>
</evidence>